<gene>
    <name evidence="6" type="ORF">BDK89_1450</name>
</gene>
<dbReference type="OrthoDB" id="39350at2"/>
<keyword evidence="3" id="KW-0547">Nucleotide-binding</keyword>
<name>A0A4R7HXR4_9ACTN</name>
<dbReference type="PANTHER" id="PTHR43790">
    <property type="entry name" value="CARBOHYDRATE TRANSPORT ATP-BINDING PROTEIN MG119-RELATED"/>
    <property type="match status" value="1"/>
</dbReference>
<dbReference type="PANTHER" id="PTHR43790:SF9">
    <property type="entry name" value="GALACTOFURANOSE TRANSPORTER ATP-BINDING PROTEIN YTFR"/>
    <property type="match status" value="1"/>
</dbReference>
<keyword evidence="4 6" id="KW-0067">ATP-binding</keyword>
<organism evidence="6 7">
    <name type="scientific">Ilumatobacter fluminis</name>
    <dbReference type="NCBI Taxonomy" id="467091"/>
    <lineage>
        <taxon>Bacteria</taxon>
        <taxon>Bacillati</taxon>
        <taxon>Actinomycetota</taxon>
        <taxon>Acidimicrobiia</taxon>
        <taxon>Acidimicrobiales</taxon>
        <taxon>Ilumatobacteraceae</taxon>
        <taxon>Ilumatobacter</taxon>
    </lineage>
</organism>
<keyword evidence="1" id="KW-0813">Transport</keyword>
<evidence type="ECO:0000313" key="6">
    <source>
        <dbReference type="EMBL" id="TDT15871.1"/>
    </source>
</evidence>
<reference evidence="6 7" key="1">
    <citation type="submission" date="2019-03" db="EMBL/GenBank/DDBJ databases">
        <title>Sequencing the genomes of 1000 actinobacteria strains.</title>
        <authorList>
            <person name="Klenk H.-P."/>
        </authorList>
    </citation>
    <scope>NUCLEOTIDE SEQUENCE [LARGE SCALE GENOMIC DNA]</scope>
    <source>
        <strain evidence="6 7">DSM 18936</strain>
    </source>
</reference>
<dbReference type="SMART" id="SM00382">
    <property type="entry name" value="AAA"/>
    <property type="match status" value="1"/>
</dbReference>
<dbReference type="Proteomes" id="UP000294558">
    <property type="component" value="Unassembled WGS sequence"/>
</dbReference>
<protein>
    <submittedName>
        <fullName evidence="6">Simple sugar transport system ATP-binding protein/ribose transport system ATP-binding protein</fullName>
    </submittedName>
</protein>
<dbReference type="InterPro" id="IPR027417">
    <property type="entry name" value="P-loop_NTPase"/>
</dbReference>
<dbReference type="AlphaFoldDB" id="A0A4R7HXR4"/>
<feature type="domain" description="ABC transporter" evidence="5">
    <location>
        <begin position="1"/>
        <end position="229"/>
    </location>
</feature>
<sequence length="480" mass="50905">MTVDFGVTRALDHVDLAFAPGEIVGLLGHNGAGKSTLLNVATGAVAPTEGLMRLDGDEVSIPSPSRSSELGITVIHQTPALAGNLSVLDNLFMSQPGMGRTAAERRTARDALAQVGGDDIDLREFVGNLPLGQRQLVDLARGLLHGDMKVLLLDEPTAALGKGETDSLHALIRRLAAGGTTVIYVSHRLPDIVEVCDRVVILRDGRVVGEQPVAGLSSAKLANDLAPGMQESAFEPGIPGDVIMEVRHPFPLEFRRGEVVGLFGVAGGEQFELFDALQGLDGHAEATLDGVEYRPRSPRAAIGLGVHTVVADRDTDGLIAGMGALDNVFAPWRGRRHEGRPVAPTLAARQQQYREICEALDIKGPGPESPMSAFSGGNRQKHLLAMWIYPVTPRLLLLAQPTQGVDVGAKADIRRVVRRAAADGMAVVVASAESDEIAGLCDRTYVLYGHQSAELARTDDFDAAMLDALLGLIPEKEAIA</sequence>
<dbReference type="CDD" id="cd03216">
    <property type="entry name" value="ABC_Carb_Monos_I"/>
    <property type="match status" value="1"/>
</dbReference>
<evidence type="ECO:0000256" key="2">
    <source>
        <dbReference type="ARBA" id="ARBA00022737"/>
    </source>
</evidence>
<evidence type="ECO:0000256" key="4">
    <source>
        <dbReference type="ARBA" id="ARBA00022840"/>
    </source>
</evidence>
<dbReference type="Pfam" id="PF00005">
    <property type="entry name" value="ABC_tran"/>
    <property type="match status" value="1"/>
</dbReference>
<evidence type="ECO:0000259" key="5">
    <source>
        <dbReference type="PROSITE" id="PS50893"/>
    </source>
</evidence>
<keyword evidence="6" id="KW-0762">Sugar transport</keyword>
<evidence type="ECO:0000256" key="1">
    <source>
        <dbReference type="ARBA" id="ARBA00022448"/>
    </source>
</evidence>
<keyword evidence="7" id="KW-1185">Reference proteome</keyword>
<comment type="caution">
    <text evidence="6">The sequence shown here is derived from an EMBL/GenBank/DDBJ whole genome shotgun (WGS) entry which is preliminary data.</text>
</comment>
<dbReference type="InterPro" id="IPR003439">
    <property type="entry name" value="ABC_transporter-like_ATP-bd"/>
</dbReference>
<evidence type="ECO:0000256" key="3">
    <source>
        <dbReference type="ARBA" id="ARBA00022741"/>
    </source>
</evidence>
<evidence type="ECO:0000313" key="7">
    <source>
        <dbReference type="Proteomes" id="UP000294558"/>
    </source>
</evidence>
<dbReference type="InterPro" id="IPR003593">
    <property type="entry name" value="AAA+_ATPase"/>
</dbReference>
<proteinExistence type="predicted"/>
<feature type="domain" description="ABC transporter" evidence="5">
    <location>
        <begin position="229"/>
        <end position="474"/>
    </location>
</feature>
<dbReference type="EMBL" id="SOAU01000001">
    <property type="protein sequence ID" value="TDT15871.1"/>
    <property type="molecule type" value="Genomic_DNA"/>
</dbReference>
<dbReference type="Gene3D" id="3.40.50.300">
    <property type="entry name" value="P-loop containing nucleotide triphosphate hydrolases"/>
    <property type="match status" value="2"/>
</dbReference>
<dbReference type="GO" id="GO:0016887">
    <property type="term" value="F:ATP hydrolysis activity"/>
    <property type="evidence" value="ECO:0007669"/>
    <property type="project" value="InterPro"/>
</dbReference>
<dbReference type="GO" id="GO:0005524">
    <property type="term" value="F:ATP binding"/>
    <property type="evidence" value="ECO:0007669"/>
    <property type="project" value="UniProtKB-KW"/>
</dbReference>
<keyword evidence="2" id="KW-0677">Repeat</keyword>
<dbReference type="InterPro" id="IPR050107">
    <property type="entry name" value="ABC_carbohydrate_import_ATPase"/>
</dbReference>
<dbReference type="PROSITE" id="PS50893">
    <property type="entry name" value="ABC_TRANSPORTER_2"/>
    <property type="match status" value="2"/>
</dbReference>
<dbReference type="SUPFAM" id="SSF52540">
    <property type="entry name" value="P-loop containing nucleoside triphosphate hydrolases"/>
    <property type="match status" value="2"/>
</dbReference>
<accession>A0A4R7HXR4</accession>